<name>A0ACC2LP34_PERAE</name>
<gene>
    <name evidence="1" type="ORF">MRB53_009472</name>
</gene>
<reference evidence="1 2" key="1">
    <citation type="journal article" date="2022" name="Hortic Res">
        <title>A haplotype resolved chromosomal level avocado genome allows analysis of novel avocado genes.</title>
        <authorList>
            <person name="Nath O."/>
            <person name="Fletcher S.J."/>
            <person name="Hayward A."/>
            <person name="Shaw L.M."/>
            <person name="Masouleh A.K."/>
            <person name="Furtado A."/>
            <person name="Henry R.J."/>
            <person name="Mitter N."/>
        </authorList>
    </citation>
    <scope>NUCLEOTIDE SEQUENCE [LARGE SCALE GENOMIC DNA]</scope>
    <source>
        <strain evidence="2">cv. Hass</strain>
    </source>
</reference>
<dbReference type="Proteomes" id="UP001234297">
    <property type="component" value="Chromosome 3"/>
</dbReference>
<evidence type="ECO:0000313" key="2">
    <source>
        <dbReference type="Proteomes" id="UP001234297"/>
    </source>
</evidence>
<protein>
    <submittedName>
        <fullName evidence="1">Uncharacterized protein</fullName>
    </submittedName>
</protein>
<proteinExistence type="predicted"/>
<accession>A0ACC2LP34</accession>
<organism evidence="1 2">
    <name type="scientific">Persea americana</name>
    <name type="common">Avocado</name>
    <dbReference type="NCBI Taxonomy" id="3435"/>
    <lineage>
        <taxon>Eukaryota</taxon>
        <taxon>Viridiplantae</taxon>
        <taxon>Streptophyta</taxon>
        <taxon>Embryophyta</taxon>
        <taxon>Tracheophyta</taxon>
        <taxon>Spermatophyta</taxon>
        <taxon>Magnoliopsida</taxon>
        <taxon>Magnoliidae</taxon>
        <taxon>Laurales</taxon>
        <taxon>Lauraceae</taxon>
        <taxon>Persea</taxon>
    </lineage>
</organism>
<comment type="caution">
    <text evidence="1">The sequence shown here is derived from an EMBL/GenBank/DDBJ whole genome shotgun (WGS) entry which is preliminary data.</text>
</comment>
<sequence length="80" mass="9365">MRRSAACKLVLIFSAVLKIVWRNIEDSLVDINDFIVIAERSPKMDHKLMKLLEKLKDDAYDAQDLLEEYAIEDRRRSEVA</sequence>
<evidence type="ECO:0000313" key="1">
    <source>
        <dbReference type="EMBL" id="KAJ8635205.1"/>
    </source>
</evidence>
<dbReference type="EMBL" id="CM056811">
    <property type="protein sequence ID" value="KAJ8635205.1"/>
    <property type="molecule type" value="Genomic_DNA"/>
</dbReference>
<keyword evidence="2" id="KW-1185">Reference proteome</keyword>